<dbReference type="PaxDb" id="55529-EKX54120"/>
<dbReference type="OMA" id="WHLADVI"/>
<keyword evidence="1" id="KW-0812">Transmembrane</keyword>
<dbReference type="Proteomes" id="UP000011087">
    <property type="component" value="Unassembled WGS sequence"/>
</dbReference>
<dbReference type="EnsemblProtists" id="EKX54120">
    <property type="protein sequence ID" value="EKX54120"/>
    <property type="gene ID" value="GUITHDRAFT_100366"/>
</dbReference>
<evidence type="ECO:0000313" key="2">
    <source>
        <dbReference type="EMBL" id="EKX54120.1"/>
    </source>
</evidence>
<protein>
    <submittedName>
        <fullName evidence="2 3">Uncharacterized protein</fullName>
    </submittedName>
</protein>
<gene>
    <name evidence="2" type="ORF">GUITHDRAFT_100366</name>
</gene>
<evidence type="ECO:0000313" key="3">
    <source>
        <dbReference type="EnsemblProtists" id="EKX54120"/>
    </source>
</evidence>
<organism evidence="2">
    <name type="scientific">Guillardia theta (strain CCMP2712)</name>
    <name type="common">Cryptophyte</name>
    <dbReference type="NCBI Taxonomy" id="905079"/>
    <lineage>
        <taxon>Eukaryota</taxon>
        <taxon>Cryptophyceae</taxon>
        <taxon>Pyrenomonadales</taxon>
        <taxon>Geminigeraceae</taxon>
        <taxon>Guillardia</taxon>
    </lineage>
</organism>
<reference evidence="4" key="2">
    <citation type="submission" date="2012-11" db="EMBL/GenBank/DDBJ databases">
        <authorList>
            <person name="Kuo A."/>
            <person name="Curtis B.A."/>
            <person name="Tanifuji G."/>
            <person name="Burki F."/>
            <person name="Gruber A."/>
            <person name="Irimia M."/>
            <person name="Maruyama S."/>
            <person name="Arias M.C."/>
            <person name="Ball S.G."/>
            <person name="Gile G.H."/>
            <person name="Hirakawa Y."/>
            <person name="Hopkins J.F."/>
            <person name="Rensing S.A."/>
            <person name="Schmutz J."/>
            <person name="Symeonidi A."/>
            <person name="Elias M."/>
            <person name="Eveleigh R.J."/>
            <person name="Herman E.K."/>
            <person name="Klute M.J."/>
            <person name="Nakayama T."/>
            <person name="Obornik M."/>
            <person name="Reyes-Prieto A."/>
            <person name="Armbrust E.V."/>
            <person name="Aves S.J."/>
            <person name="Beiko R.G."/>
            <person name="Coutinho P."/>
            <person name="Dacks J.B."/>
            <person name="Durnford D.G."/>
            <person name="Fast N.M."/>
            <person name="Green B.R."/>
            <person name="Grisdale C."/>
            <person name="Hempe F."/>
            <person name="Henrissat B."/>
            <person name="Hoppner M.P."/>
            <person name="Ishida K.-I."/>
            <person name="Kim E."/>
            <person name="Koreny L."/>
            <person name="Kroth P.G."/>
            <person name="Liu Y."/>
            <person name="Malik S.-B."/>
            <person name="Maier U.G."/>
            <person name="McRose D."/>
            <person name="Mock T."/>
            <person name="Neilson J.A."/>
            <person name="Onodera N.T."/>
            <person name="Poole A.M."/>
            <person name="Pritham E.J."/>
            <person name="Richards T.A."/>
            <person name="Rocap G."/>
            <person name="Roy S.W."/>
            <person name="Sarai C."/>
            <person name="Schaack S."/>
            <person name="Shirato S."/>
            <person name="Slamovits C.H."/>
            <person name="Spencer D.F."/>
            <person name="Suzuki S."/>
            <person name="Worden A.Z."/>
            <person name="Zauner S."/>
            <person name="Barry K."/>
            <person name="Bell C."/>
            <person name="Bharti A.K."/>
            <person name="Crow J.A."/>
            <person name="Grimwood J."/>
            <person name="Kramer R."/>
            <person name="Lindquist E."/>
            <person name="Lucas S."/>
            <person name="Salamov A."/>
            <person name="McFadden G.I."/>
            <person name="Lane C.E."/>
            <person name="Keeling P.J."/>
            <person name="Gray M.W."/>
            <person name="Grigoriev I.V."/>
            <person name="Archibald J.M."/>
        </authorList>
    </citation>
    <scope>NUCLEOTIDE SEQUENCE</scope>
    <source>
        <strain evidence="4">CCMP2712</strain>
    </source>
</reference>
<dbReference type="KEGG" id="gtt:GUITHDRAFT_100366"/>
<dbReference type="AlphaFoldDB" id="L1K0Z0"/>
<accession>L1K0Z0</accession>
<keyword evidence="1" id="KW-1133">Transmembrane helix</keyword>
<dbReference type="RefSeq" id="XP_005841100.1">
    <property type="nucleotide sequence ID" value="XM_005841043.1"/>
</dbReference>
<reference evidence="2 4" key="1">
    <citation type="journal article" date="2012" name="Nature">
        <title>Algal genomes reveal evolutionary mosaicism and the fate of nucleomorphs.</title>
        <authorList>
            <consortium name="DOE Joint Genome Institute"/>
            <person name="Curtis B.A."/>
            <person name="Tanifuji G."/>
            <person name="Burki F."/>
            <person name="Gruber A."/>
            <person name="Irimia M."/>
            <person name="Maruyama S."/>
            <person name="Arias M.C."/>
            <person name="Ball S.G."/>
            <person name="Gile G.H."/>
            <person name="Hirakawa Y."/>
            <person name="Hopkins J.F."/>
            <person name="Kuo A."/>
            <person name="Rensing S.A."/>
            <person name="Schmutz J."/>
            <person name="Symeonidi A."/>
            <person name="Elias M."/>
            <person name="Eveleigh R.J."/>
            <person name="Herman E.K."/>
            <person name="Klute M.J."/>
            <person name="Nakayama T."/>
            <person name="Obornik M."/>
            <person name="Reyes-Prieto A."/>
            <person name="Armbrust E.V."/>
            <person name="Aves S.J."/>
            <person name="Beiko R.G."/>
            <person name="Coutinho P."/>
            <person name="Dacks J.B."/>
            <person name="Durnford D.G."/>
            <person name="Fast N.M."/>
            <person name="Green B.R."/>
            <person name="Grisdale C.J."/>
            <person name="Hempel F."/>
            <person name="Henrissat B."/>
            <person name="Hoppner M.P."/>
            <person name="Ishida K."/>
            <person name="Kim E."/>
            <person name="Koreny L."/>
            <person name="Kroth P.G."/>
            <person name="Liu Y."/>
            <person name="Malik S.B."/>
            <person name="Maier U.G."/>
            <person name="McRose D."/>
            <person name="Mock T."/>
            <person name="Neilson J.A."/>
            <person name="Onodera N.T."/>
            <person name="Poole A.M."/>
            <person name="Pritham E.J."/>
            <person name="Richards T.A."/>
            <person name="Rocap G."/>
            <person name="Roy S.W."/>
            <person name="Sarai C."/>
            <person name="Schaack S."/>
            <person name="Shirato S."/>
            <person name="Slamovits C.H."/>
            <person name="Spencer D.F."/>
            <person name="Suzuki S."/>
            <person name="Worden A.Z."/>
            <person name="Zauner S."/>
            <person name="Barry K."/>
            <person name="Bell C."/>
            <person name="Bharti A.K."/>
            <person name="Crow J.A."/>
            <person name="Grimwood J."/>
            <person name="Kramer R."/>
            <person name="Lindquist E."/>
            <person name="Lucas S."/>
            <person name="Salamov A."/>
            <person name="McFadden G.I."/>
            <person name="Lane C.E."/>
            <person name="Keeling P.J."/>
            <person name="Gray M.W."/>
            <person name="Grigoriev I.V."/>
            <person name="Archibald J.M."/>
        </authorList>
    </citation>
    <scope>NUCLEOTIDE SEQUENCE</scope>
    <source>
        <strain evidence="2 4">CCMP2712</strain>
    </source>
</reference>
<dbReference type="Pfam" id="PF03269">
    <property type="entry name" value="DUF268"/>
    <property type="match status" value="1"/>
</dbReference>
<keyword evidence="1" id="KW-0472">Membrane</keyword>
<proteinExistence type="predicted"/>
<dbReference type="InterPro" id="IPR004951">
    <property type="entry name" value="DUF268_CAE_spp"/>
</dbReference>
<dbReference type="EMBL" id="JH992968">
    <property type="protein sequence ID" value="EKX54120.1"/>
    <property type="molecule type" value="Genomic_DNA"/>
</dbReference>
<name>L1K0Z0_GUITC</name>
<dbReference type="HOGENOM" id="CLU_768247_0_0_1"/>
<evidence type="ECO:0000313" key="4">
    <source>
        <dbReference type="Proteomes" id="UP000011087"/>
    </source>
</evidence>
<keyword evidence="4" id="KW-1185">Reference proteome</keyword>
<evidence type="ECO:0000256" key="1">
    <source>
        <dbReference type="SAM" id="Phobius"/>
    </source>
</evidence>
<feature type="transmembrane region" description="Helical" evidence="1">
    <location>
        <begin position="12"/>
        <end position="32"/>
    </location>
</feature>
<sequence>MLPWRHRSRGRGWSLSHWLVLAILALVAQLVLIGQISFDVSSAVKLEGLFELQSGLRKLLTLPQLLNTSSMWTERKRRASNETYQHLLQLLEGCGDLCDLADRLHQDVDKVAMNCTMLYTKSIDPPKLSRSNSVHQLVWRYFSHFGKVTIDPRLIISPYIGGLRQVHGVELGRRTRRWSSDKVQRLISQCENTNAASSSMLAFRRALKHMGNVTGRHLLVLSSGEPWQEACLLAAGARSVWRVGHGRVESMHPRLVALTHLEANGLYAQGKLGPFDGVVSYNELQHEGYGEVINPIADVLIIGRSWCVSRPSAELLLSVPTCAMDYIHWRDHRCYGKRMLQRLTGYWKSLSTSRSTVTCET</sequence>
<dbReference type="GeneID" id="17310896"/>
<reference evidence="3" key="3">
    <citation type="submission" date="2015-06" db="UniProtKB">
        <authorList>
            <consortium name="EnsemblProtists"/>
        </authorList>
    </citation>
    <scope>IDENTIFICATION</scope>
</reference>